<evidence type="ECO:0000313" key="1">
    <source>
        <dbReference type="EMBL" id="APG05029.1"/>
    </source>
</evidence>
<protein>
    <submittedName>
        <fullName evidence="1">Uncharacterized protein</fullName>
    </submittedName>
</protein>
<organism evidence="1 2">
    <name type="scientific">Luteibacter rhizovicinus DSM 16549</name>
    <dbReference type="NCBI Taxonomy" id="1440763"/>
    <lineage>
        <taxon>Bacteria</taxon>
        <taxon>Pseudomonadati</taxon>
        <taxon>Pseudomonadota</taxon>
        <taxon>Gammaproteobacteria</taxon>
        <taxon>Lysobacterales</taxon>
        <taxon>Rhodanobacteraceae</taxon>
        <taxon>Luteibacter</taxon>
    </lineage>
</organism>
<evidence type="ECO:0000313" key="2">
    <source>
        <dbReference type="Proteomes" id="UP000182987"/>
    </source>
</evidence>
<dbReference type="OrthoDB" id="5955075at2"/>
<gene>
    <name evidence="1" type="ORF">BJI69_14750</name>
</gene>
<dbReference type="RefSeq" id="WP_046967086.1">
    <property type="nucleotide sequence ID" value="NZ_CP017480.1"/>
</dbReference>
<name>A0A0G9HD62_9GAMM</name>
<dbReference type="Proteomes" id="UP000182987">
    <property type="component" value="Chromosome"/>
</dbReference>
<dbReference type="EMBL" id="CP017480">
    <property type="protein sequence ID" value="APG05029.1"/>
    <property type="molecule type" value="Genomic_DNA"/>
</dbReference>
<sequence>MYTKSICRATTFALVMALAAGPAAARSVDETPPDTLCTVIGTASRYIGTTVTVRGIASSAGKVTMLSDAECKGSVSLTIDDSSSRKRDVSSFKRAVASNGAHANATVSGRFRTTGDTQTPYAIDVYSVRDVVGLPDGGG</sequence>
<dbReference type="KEGG" id="lrz:BJI69_14750"/>
<accession>A0A0G9HD62</accession>
<keyword evidence="2" id="KW-1185">Reference proteome</keyword>
<dbReference type="PATRIC" id="fig|1440763.5.peg.1252"/>
<dbReference type="AlphaFoldDB" id="A0A0G9HD62"/>
<proteinExistence type="predicted"/>
<reference evidence="2" key="1">
    <citation type="submission" date="2016-09" db="EMBL/GenBank/DDBJ databases">
        <authorList>
            <person name="Lysoe E."/>
        </authorList>
    </citation>
    <scope>NUCLEOTIDE SEQUENCE [LARGE SCALE GENOMIC DNA]</scope>
    <source>
        <strain evidence="2">LJ96T</strain>
    </source>
</reference>